<evidence type="ECO:0000256" key="1">
    <source>
        <dbReference type="SAM" id="Phobius"/>
    </source>
</evidence>
<keyword evidence="4" id="KW-1185">Reference proteome</keyword>
<reference evidence="3 4" key="1">
    <citation type="submission" date="2023-01" db="EMBL/GenBank/DDBJ databases">
        <title>Novel species of the genus Asticcacaulis isolated from rivers.</title>
        <authorList>
            <person name="Lu H."/>
        </authorList>
    </citation>
    <scope>NUCLEOTIDE SEQUENCE [LARGE SCALE GENOMIC DNA]</scope>
    <source>
        <strain evidence="3 4">DXS10W</strain>
    </source>
</reference>
<dbReference type="Proteomes" id="UP001216595">
    <property type="component" value="Unassembled WGS sequence"/>
</dbReference>
<dbReference type="Pfam" id="PF11127">
    <property type="entry name" value="YgaP-like_TM"/>
    <property type="match status" value="1"/>
</dbReference>
<gene>
    <name evidence="3" type="ORF">PQU94_17660</name>
</gene>
<comment type="caution">
    <text evidence="3">The sequence shown here is derived from an EMBL/GenBank/DDBJ whole genome shotgun (WGS) entry which is preliminary data.</text>
</comment>
<evidence type="ECO:0000313" key="3">
    <source>
        <dbReference type="EMBL" id="MDC7696107.1"/>
    </source>
</evidence>
<dbReference type="Gene3D" id="6.10.140.1340">
    <property type="match status" value="1"/>
</dbReference>
<dbReference type="EMBL" id="JAQQKW010000016">
    <property type="protein sequence ID" value="MDC7696107.1"/>
    <property type="molecule type" value="Genomic_DNA"/>
</dbReference>
<evidence type="ECO:0000259" key="2">
    <source>
        <dbReference type="Pfam" id="PF11127"/>
    </source>
</evidence>
<keyword evidence="1" id="KW-1133">Transmembrane helix</keyword>
<sequence length="67" mass="7141">MSLERLVLAFAGTVVLVSVALTHFVHPNFMWLTVFAGANLIVLAFTGFCPAAMVFRALGARAGAVFK</sequence>
<keyword evidence="1" id="KW-0812">Transmembrane</keyword>
<name>A0ABT5IIU8_9CAUL</name>
<dbReference type="InterPro" id="IPR021309">
    <property type="entry name" value="YgaP-like_TM"/>
</dbReference>
<feature type="transmembrane region" description="Helical" evidence="1">
    <location>
        <begin position="32"/>
        <end position="58"/>
    </location>
</feature>
<evidence type="ECO:0000313" key="4">
    <source>
        <dbReference type="Proteomes" id="UP001216595"/>
    </source>
</evidence>
<dbReference type="RefSeq" id="WP_272742748.1">
    <property type="nucleotide sequence ID" value="NZ_JAQQKW010000016.1"/>
</dbReference>
<accession>A0ABT5IIU8</accession>
<feature type="domain" description="Inner membrane protein YgaP-like transmembrane" evidence="2">
    <location>
        <begin position="2"/>
        <end position="56"/>
    </location>
</feature>
<protein>
    <submittedName>
        <fullName evidence="3">DUF2892 domain-containing protein</fullName>
    </submittedName>
</protein>
<proteinExistence type="predicted"/>
<organism evidence="3 4">
    <name type="scientific">Asticcacaulis currens</name>
    <dbReference type="NCBI Taxonomy" id="2984210"/>
    <lineage>
        <taxon>Bacteria</taxon>
        <taxon>Pseudomonadati</taxon>
        <taxon>Pseudomonadota</taxon>
        <taxon>Alphaproteobacteria</taxon>
        <taxon>Caulobacterales</taxon>
        <taxon>Caulobacteraceae</taxon>
        <taxon>Asticcacaulis</taxon>
    </lineage>
</organism>
<keyword evidence="1" id="KW-0472">Membrane</keyword>